<sequence>MLKDFLNHLHECMNILSGAVSWGGGGRREVMSEAREENGIRGGVAGERVGGGGVGRAAIEWRHQARHRPARPRLRPHLRAAQGRCAAPRGSVGGGSRLPPLFRAPTGCPIVAKY</sequence>
<reference evidence="1" key="1">
    <citation type="submission" date="2014-09" db="EMBL/GenBank/DDBJ databases">
        <authorList>
            <person name="Magalhaes I.L.F."/>
            <person name="Oliveira U."/>
            <person name="Santos F.R."/>
            <person name="Vidigal T.H.D.A."/>
            <person name="Brescovit A.D."/>
            <person name="Santos A.J."/>
        </authorList>
    </citation>
    <scope>NUCLEOTIDE SEQUENCE</scope>
    <source>
        <tissue evidence="1">Shoot tissue taken approximately 20 cm above the soil surface</tissue>
    </source>
</reference>
<evidence type="ECO:0000313" key="1">
    <source>
        <dbReference type="EMBL" id="JAE20430.1"/>
    </source>
</evidence>
<organism evidence="1">
    <name type="scientific">Arundo donax</name>
    <name type="common">Giant reed</name>
    <name type="synonym">Donax arundinaceus</name>
    <dbReference type="NCBI Taxonomy" id="35708"/>
    <lineage>
        <taxon>Eukaryota</taxon>
        <taxon>Viridiplantae</taxon>
        <taxon>Streptophyta</taxon>
        <taxon>Embryophyta</taxon>
        <taxon>Tracheophyta</taxon>
        <taxon>Spermatophyta</taxon>
        <taxon>Magnoliopsida</taxon>
        <taxon>Liliopsida</taxon>
        <taxon>Poales</taxon>
        <taxon>Poaceae</taxon>
        <taxon>PACMAD clade</taxon>
        <taxon>Arundinoideae</taxon>
        <taxon>Arundineae</taxon>
        <taxon>Arundo</taxon>
    </lineage>
</organism>
<protein>
    <submittedName>
        <fullName evidence="1">Uncharacterized protein</fullName>
    </submittedName>
</protein>
<dbReference type="AlphaFoldDB" id="A0A0A9G5T0"/>
<reference evidence="1" key="2">
    <citation type="journal article" date="2015" name="Data Brief">
        <title>Shoot transcriptome of the giant reed, Arundo donax.</title>
        <authorList>
            <person name="Barrero R.A."/>
            <person name="Guerrero F.D."/>
            <person name="Moolhuijzen P."/>
            <person name="Goolsby J.A."/>
            <person name="Tidwell J."/>
            <person name="Bellgard S.E."/>
            <person name="Bellgard M.I."/>
        </authorList>
    </citation>
    <scope>NUCLEOTIDE SEQUENCE</scope>
    <source>
        <tissue evidence="1">Shoot tissue taken approximately 20 cm above the soil surface</tissue>
    </source>
</reference>
<name>A0A0A9G5T0_ARUDO</name>
<accession>A0A0A9G5T0</accession>
<proteinExistence type="predicted"/>
<dbReference type="EMBL" id="GBRH01177466">
    <property type="protein sequence ID" value="JAE20430.1"/>
    <property type="molecule type" value="Transcribed_RNA"/>
</dbReference>